<dbReference type="SUPFAM" id="SSF81383">
    <property type="entry name" value="F-box domain"/>
    <property type="match status" value="1"/>
</dbReference>
<accession>A0AAN9M2A4</accession>
<dbReference type="InterPro" id="IPR001810">
    <property type="entry name" value="F-box_dom"/>
</dbReference>
<dbReference type="InterPro" id="IPR055357">
    <property type="entry name" value="LRR_At1g61320_AtMIF1"/>
</dbReference>
<dbReference type="AlphaFoldDB" id="A0AAN9M2A4"/>
<feature type="domain" description="FBD" evidence="1">
    <location>
        <begin position="389"/>
        <end position="466"/>
    </location>
</feature>
<dbReference type="PANTHER" id="PTHR31900">
    <property type="entry name" value="F-BOX/RNI SUPERFAMILY PROTEIN-RELATED"/>
    <property type="match status" value="1"/>
</dbReference>
<dbReference type="InterPro" id="IPR006566">
    <property type="entry name" value="FBD"/>
</dbReference>
<dbReference type="InterPro" id="IPR032675">
    <property type="entry name" value="LRR_dom_sf"/>
</dbReference>
<dbReference type="SMART" id="SM00579">
    <property type="entry name" value="FBD"/>
    <property type="match status" value="1"/>
</dbReference>
<dbReference type="Proteomes" id="UP001367508">
    <property type="component" value="Unassembled WGS sequence"/>
</dbReference>
<keyword evidence="3" id="KW-1185">Reference proteome</keyword>
<comment type="caution">
    <text evidence="2">The sequence shown here is derived from an EMBL/GenBank/DDBJ whole genome shotgun (WGS) entry which is preliminary data.</text>
</comment>
<sequence length="466" mass="54093">MEGNKVDMFSLLPESLLCVIISFLPFKEAARTCILSKRWLRIWERTRNMEFNELFFVKLGESNEAKEAQKRVFLSFITHFIAHYKDKFVDKFSLKVSDPQSCGDTIELCAAFATQHGVKELRLDFSNPTWDENENLEMYDTLFQLPKHVYRHESLEALKLYSCGFAMLDLCNFKALKDVSLGWIEVDAYALKTLLYTCKKIENLSLKKCNLKHFDMGDQELGLRKLVIDKCLFLGDDFIIFKAPNLVFLKYYGVVGFYEIDVRPYVMQEADIDFAQLMPIYEECGDDICHLLQYLSSVRVLTLCSFTLQAIPSGEEPVRIQCDMNVRHLILKTQMHHFELCGFMFLLNSCAWLEKLTIEIGQGKIFRDYRRPYPISFTRFWKQCFVTPECLRNTLKVVEVKGFRGTMNEVQVCNYLIQGGSVLEEFNINVVKNEDDSSQILERRYANANVLLTVPKASNNLQISIA</sequence>
<evidence type="ECO:0000313" key="3">
    <source>
        <dbReference type="Proteomes" id="UP001367508"/>
    </source>
</evidence>
<dbReference type="InterPro" id="IPR053781">
    <property type="entry name" value="F-box_AtFBL13-like"/>
</dbReference>
<gene>
    <name evidence="2" type="ORF">VNO77_13059</name>
</gene>
<dbReference type="Pfam" id="PF00646">
    <property type="entry name" value="F-box"/>
    <property type="match status" value="1"/>
</dbReference>
<dbReference type="Pfam" id="PF23622">
    <property type="entry name" value="LRR_At1g61320_AtMIF1"/>
    <property type="match status" value="1"/>
</dbReference>
<evidence type="ECO:0000259" key="1">
    <source>
        <dbReference type="SMART" id="SM00579"/>
    </source>
</evidence>
<name>A0AAN9M2A4_CANGL</name>
<dbReference type="InterPro" id="IPR050232">
    <property type="entry name" value="FBL13/AtMIF1-like"/>
</dbReference>
<dbReference type="SUPFAM" id="SSF52058">
    <property type="entry name" value="L domain-like"/>
    <property type="match status" value="1"/>
</dbReference>
<dbReference type="EMBL" id="JAYMYQ010000003">
    <property type="protein sequence ID" value="KAK7343928.1"/>
    <property type="molecule type" value="Genomic_DNA"/>
</dbReference>
<reference evidence="2 3" key="1">
    <citation type="submission" date="2024-01" db="EMBL/GenBank/DDBJ databases">
        <title>The genomes of 5 underutilized Papilionoideae crops provide insights into root nodulation and disease resistanc.</title>
        <authorList>
            <person name="Jiang F."/>
        </authorList>
    </citation>
    <scope>NUCLEOTIDE SEQUENCE [LARGE SCALE GENOMIC DNA]</scope>
    <source>
        <strain evidence="2">LVBAO_FW01</strain>
        <tissue evidence="2">Leaves</tissue>
    </source>
</reference>
<dbReference type="InterPro" id="IPR036047">
    <property type="entry name" value="F-box-like_dom_sf"/>
</dbReference>
<dbReference type="CDD" id="cd22160">
    <property type="entry name" value="F-box_AtFBL13-like"/>
    <property type="match status" value="1"/>
</dbReference>
<proteinExistence type="predicted"/>
<dbReference type="Gene3D" id="1.20.1280.50">
    <property type="match status" value="1"/>
</dbReference>
<dbReference type="Gene3D" id="3.80.10.10">
    <property type="entry name" value="Ribonuclease Inhibitor"/>
    <property type="match status" value="1"/>
</dbReference>
<dbReference type="PANTHER" id="PTHR31900:SF34">
    <property type="entry name" value="EMB|CAB62440.1-RELATED"/>
    <property type="match status" value="1"/>
</dbReference>
<protein>
    <recommendedName>
        <fullName evidence="1">FBD domain-containing protein</fullName>
    </recommendedName>
</protein>
<organism evidence="2 3">
    <name type="scientific">Canavalia gladiata</name>
    <name type="common">Sword bean</name>
    <name type="synonym">Dolichos gladiatus</name>
    <dbReference type="NCBI Taxonomy" id="3824"/>
    <lineage>
        <taxon>Eukaryota</taxon>
        <taxon>Viridiplantae</taxon>
        <taxon>Streptophyta</taxon>
        <taxon>Embryophyta</taxon>
        <taxon>Tracheophyta</taxon>
        <taxon>Spermatophyta</taxon>
        <taxon>Magnoliopsida</taxon>
        <taxon>eudicotyledons</taxon>
        <taxon>Gunneridae</taxon>
        <taxon>Pentapetalae</taxon>
        <taxon>rosids</taxon>
        <taxon>fabids</taxon>
        <taxon>Fabales</taxon>
        <taxon>Fabaceae</taxon>
        <taxon>Papilionoideae</taxon>
        <taxon>50 kb inversion clade</taxon>
        <taxon>NPAAA clade</taxon>
        <taxon>indigoferoid/millettioid clade</taxon>
        <taxon>Phaseoleae</taxon>
        <taxon>Canavalia</taxon>
    </lineage>
</organism>
<evidence type="ECO:0000313" key="2">
    <source>
        <dbReference type="EMBL" id="KAK7343928.1"/>
    </source>
</evidence>